<evidence type="ECO:0000313" key="2">
    <source>
        <dbReference type="Proteomes" id="UP001358417"/>
    </source>
</evidence>
<keyword evidence="2" id="KW-1185">Reference proteome</keyword>
<dbReference type="PANTHER" id="PTHR13379:SF0">
    <property type="entry name" value="UPF0415 PROTEIN C7ORF25"/>
    <property type="match status" value="1"/>
</dbReference>
<dbReference type="PANTHER" id="PTHR13379">
    <property type="entry name" value="UNCHARACTERIZED DUF1308"/>
    <property type="match status" value="1"/>
</dbReference>
<dbReference type="EMBL" id="JAVRRD010000004">
    <property type="protein sequence ID" value="KAK5060048.1"/>
    <property type="molecule type" value="Genomic_DNA"/>
</dbReference>
<dbReference type="AlphaFoldDB" id="A0AAV9NK52"/>
<sequence length="556" mass="62219">MSSSGMNFSNRKADSRFSVALYQNLRERAEALLRELDAFQGHVKSHGREKEVEIRVFRRGIESEVKGLQNMATIFMSEERPSSTTNDALDNESPHLHILKSSNLPFYEAVWVIAKTCCGVTALSKRFYSNQRQIFNETKGSAAPNVIHKPETLKRQSQKGVLVDIVAENGSQWIKVSTISEKRLLFEIAKEGWESYAGDISDDESDRSQICDADQRHHQLELVRLAHELHAASKATRIQFRHPHVVFVLPNIQEGQLRDIDAFVADLRATGATVQCLSGQVPIVLDKDNTTPVQPAILNKLLPGHDRVHRTNIINLDCTILLAIISDISHLRKDQISPDSHALNGTYHSAIVRQIEFEESNSIIQGDIYPVLTDRMLHCTSHAAERMREIVQCMGTPSECERADIILGEGRYADRDAESLRQSLQEQSVHAVPGDIRLPVKVVAFDAQDLMTSSTPESAGRRFFPHGVAVEVAKLMRLTPINLSVFLYGWKEQSLTFTSNRVVATGLLKAIDEVLDHTEHEENGLEEGLEEFYGPQIHICDTARSLIGKAKSKAPS</sequence>
<dbReference type="RefSeq" id="XP_064709869.1">
    <property type="nucleotide sequence ID" value="XM_064853470.1"/>
</dbReference>
<organism evidence="1 2">
    <name type="scientific">Exophiala bonariae</name>
    <dbReference type="NCBI Taxonomy" id="1690606"/>
    <lineage>
        <taxon>Eukaryota</taxon>
        <taxon>Fungi</taxon>
        <taxon>Dikarya</taxon>
        <taxon>Ascomycota</taxon>
        <taxon>Pezizomycotina</taxon>
        <taxon>Eurotiomycetes</taxon>
        <taxon>Chaetothyriomycetidae</taxon>
        <taxon>Chaetothyriales</taxon>
        <taxon>Herpotrichiellaceae</taxon>
        <taxon>Exophiala</taxon>
    </lineage>
</organism>
<name>A0AAV9NK52_9EURO</name>
<proteinExistence type="predicted"/>
<evidence type="ECO:0008006" key="3">
    <source>
        <dbReference type="Google" id="ProtNLM"/>
    </source>
</evidence>
<dbReference type="GeneID" id="89978090"/>
<dbReference type="Proteomes" id="UP001358417">
    <property type="component" value="Unassembled WGS sequence"/>
</dbReference>
<protein>
    <recommendedName>
        <fullName evidence="3">DUF1308 domain-containing protein</fullName>
    </recommendedName>
</protein>
<comment type="caution">
    <text evidence="1">The sequence shown here is derived from an EMBL/GenBank/DDBJ whole genome shotgun (WGS) entry which is preliminary data.</text>
</comment>
<evidence type="ECO:0000313" key="1">
    <source>
        <dbReference type="EMBL" id="KAK5060048.1"/>
    </source>
</evidence>
<reference evidence="1 2" key="1">
    <citation type="submission" date="2023-08" db="EMBL/GenBank/DDBJ databases">
        <title>Black Yeasts Isolated from many extreme environments.</title>
        <authorList>
            <person name="Coleine C."/>
            <person name="Stajich J.E."/>
            <person name="Selbmann L."/>
        </authorList>
    </citation>
    <scope>NUCLEOTIDE SEQUENCE [LARGE SCALE GENOMIC DNA]</scope>
    <source>
        <strain evidence="1 2">CCFEE 5792</strain>
    </source>
</reference>
<gene>
    <name evidence="1" type="ORF">LTR84_009932</name>
</gene>
<accession>A0AAV9NK52</accession>